<dbReference type="OrthoDB" id="2886486at2759"/>
<keyword evidence="2" id="KW-1185">Reference proteome</keyword>
<organism evidence="1 2">
    <name type="scientific">Collybiopsis confluens</name>
    <dbReference type="NCBI Taxonomy" id="2823264"/>
    <lineage>
        <taxon>Eukaryota</taxon>
        <taxon>Fungi</taxon>
        <taxon>Dikarya</taxon>
        <taxon>Basidiomycota</taxon>
        <taxon>Agaricomycotina</taxon>
        <taxon>Agaricomycetes</taxon>
        <taxon>Agaricomycetidae</taxon>
        <taxon>Agaricales</taxon>
        <taxon>Marasmiineae</taxon>
        <taxon>Omphalotaceae</taxon>
        <taxon>Collybiopsis</taxon>
    </lineage>
</organism>
<evidence type="ECO:0008006" key="3">
    <source>
        <dbReference type="Google" id="ProtNLM"/>
    </source>
</evidence>
<accession>A0A8H5HTG3</accession>
<evidence type="ECO:0000313" key="1">
    <source>
        <dbReference type="EMBL" id="KAF5388954.1"/>
    </source>
</evidence>
<gene>
    <name evidence="1" type="ORF">D9757_005050</name>
</gene>
<name>A0A8H5HTG3_9AGAR</name>
<proteinExistence type="predicted"/>
<comment type="caution">
    <text evidence="1">The sequence shown here is derived from an EMBL/GenBank/DDBJ whole genome shotgun (WGS) entry which is preliminary data.</text>
</comment>
<sequence length="942" mass="103443">MADWDFYCALCAAPFHTSGIEEITKKQNNENFSNFLFSWAGSLQAVGENSQSNGLSCCYISGEGYGDFYGGAICKTSEDPNCPSADLGSETFIVTTYFNYADMQEGVIPVHSACLHIFKKVLAREKGAVEVNPDTLLGALREKRNTQSLRCLDINYYELDKGKNEKFFLDCLDTRLLPFLLDPLVIPAMEDYVERIPLLSDTTTFDPNPPSRTHLFTDPFCVLPPEILAEILLTFPVSPFSHFMSASPAARRLELPQSFWQKRTAIHIPWSWEVFARVSQTEARYNWRQIYHDLEGFSIPDQTIGKSLPLGFANRRRIYHVCEELVRSYVHLEAEAHSASLTGDVAQMLESAKCLHFPAVSMPFVPELNSITKFMIPRWSDIALEQKTIEISWNSSGVLAGIAITIKGIRSAVESRANRESLPSSTDTLILQGCDWIDGFEFHMSARAPKVVGVKIRTLCSPAVTFGSTGPGVRLMVVEPGNVFVGLKGVTTQDCITRLGILECPCPGHIELPLPARTVDVATKRLIWKHTMPPANVHATPFYTGYNSYGREATENGQIMEALIFGTSEAQLRALTGVAVSADFLGFFVYYNNTEPSSIGVTKTNLKHFPIDGPGGERIVQVTLACGARPAGLKILTNQGRQGIFGMHRRDSCDIVHTFPPSSSHDDGVGVAGIYGSFETVRGRPRYTAFGVLSYIIPNQTHTIIPEAPDAWDPTPPPSHWHAEGPIYGSNDYFALTHLDLTKPVSNISGLLAAPSWTGITELGGFVVTYIDGSVSYIGTPTDLWSSVDDIKSAESIRRHQYVSKGYRRSEEEEVVAHVTTEEAVAQNRFGGSNCWDLGPEGEVISKVTVWSTNLLNGVQFHLADGRSSARWGKCGQEPSAVILSGFSAQAEVEAVRMTGSNVPVYVGAIGVKFFLDSRRGFDNASSARPIGLQVLVADLDG</sequence>
<dbReference type="Proteomes" id="UP000518752">
    <property type="component" value="Unassembled WGS sequence"/>
</dbReference>
<protein>
    <recommendedName>
        <fullName evidence="3">F-box domain-containing protein</fullName>
    </recommendedName>
</protein>
<dbReference type="AlphaFoldDB" id="A0A8H5HTG3"/>
<evidence type="ECO:0000313" key="2">
    <source>
        <dbReference type="Proteomes" id="UP000518752"/>
    </source>
</evidence>
<dbReference type="EMBL" id="JAACJN010000025">
    <property type="protein sequence ID" value="KAF5388954.1"/>
    <property type="molecule type" value="Genomic_DNA"/>
</dbReference>
<reference evidence="1 2" key="1">
    <citation type="journal article" date="2020" name="ISME J.">
        <title>Uncovering the hidden diversity of litter-decomposition mechanisms in mushroom-forming fungi.</title>
        <authorList>
            <person name="Floudas D."/>
            <person name="Bentzer J."/>
            <person name="Ahren D."/>
            <person name="Johansson T."/>
            <person name="Persson P."/>
            <person name="Tunlid A."/>
        </authorList>
    </citation>
    <scope>NUCLEOTIDE SEQUENCE [LARGE SCALE GENOMIC DNA]</scope>
    <source>
        <strain evidence="1 2">CBS 406.79</strain>
    </source>
</reference>